<sequence length="216" mass="23787">MCLFFTFITCIIVIIAGAVSDNVIVKVRRGENLPLSIRTSELKIVSRLTVRKDGTQEIFRYCSPEEQNYGCKPINPERFSLRIGNESVSVTVLDANTSDEGVYDVEVIDDKHNRIHQKFTVALTEQLPSTINPEPPSIHPLTTPAISTKGEETLRTNGTNTKFSEELNHKIIWGIIGGIIGGLSGVIAVVSGIIYYKKASMIIGKLPNTSVFVLIL</sequence>
<dbReference type="Proteomes" id="UP001155660">
    <property type="component" value="Chromosome B23"/>
</dbReference>
<dbReference type="GeneID" id="122134426"/>
<dbReference type="OrthoDB" id="8977832at2759"/>
<evidence type="ECO:0000256" key="1">
    <source>
        <dbReference type="SAM" id="Phobius"/>
    </source>
</evidence>
<accession>A0A9R0APG5</accession>
<dbReference type="KEGG" id="ccar:122134426"/>
<name>A0A9R0APG5_CYPCA</name>
<reference evidence="3" key="1">
    <citation type="submission" date="2025-08" db="UniProtKB">
        <authorList>
            <consortium name="RefSeq"/>
        </authorList>
    </citation>
    <scope>IDENTIFICATION</scope>
    <source>
        <tissue evidence="3">Muscle</tissue>
    </source>
</reference>
<dbReference type="RefSeq" id="XP_042606414.1">
    <property type="nucleotide sequence ID" value="XM_042750480.1"/>
</dbReference>
<gene>
    <name evidence="3" type="primary">LOC122134426</name>
</gene>
<keyword evidence="2" id="KW-0732">Signal</keyword>
<keyword evidence="1" id="KW-0472">Membrane</keyword>
<feature type="chain" id="PRO_5040174774" evidence="2">
    <location>
        <begin position="21"/>
        <end position="216"/>
    </location>
</feature>
<organism evidence="3">
    <name type="scientific">Cyprinus carpio</name>
    <name type="common">Common carp</name>
    <dbReference type="NCBI Taxonomy" id="7962"/>
    <lineage>
        <taxon>Eukaryota</taxon>
        <taxon>Metazoa</taxon>
        <taxon>Chordata</taxon>
        <taxon>Craniata</taxon>
        <taxon>Vertebrata</taxon>
        <taxon>Euteleostomi</taxon>
        <taxon>Actinopterygii</taxon>
        <taxon>Neopterygii</taxon>
        <taxon>Teleostei</taxon>
        <taxon>Ostariophysi</taxon>
        <taxon>Cypriniformes</taxon>
        <taxon>Cyprinidae</taxon>
        <taxon>Cyprininae</taxon>
        <taxon>Cyprinus</taxon>
    </lineage>
</organism>
<dbReference type="AlphaFoldDB" id="A0A9R0APG5"/>
<protein>
    <submittedName>
        <fullName evidence="3">Uncharacterized protein LOC122134426</fullName>
    </submittedName>
</protein>
<keyword evidence="1" id="KW-0812">Transmembrane</keyword>
<feature type="signal peptide" evidence="2">
    <location>
        <begin position="1"/>
        <end position="20"/>
    </location>
</feature>
<proteinExistence type="predicted"/>
<feature type="transmembrane region" description="Helical" evidence="1">
    <location>
        <begin position="171"/>
        <end position="196"/>
    </location>
</feature>
<evidence type="ECO:0000313" key="3">
    <source>
        <dbReference type="RefSeq" id="XP_042606414.1"/>
    </source>
</evidence>
<evidence type="ECO:0000256" key="2">
    <source>
        <dbReference type="SAM" id="SignalP"/>
    </source>
</evidence>
<keyword evidence="1" id="KW-1133">Transmembrane helix</keyword>